<keyword evidence="7 10" id="KW-0067">ATP-binding</keyword>
<dbReference type="HAMAP" id="MF_00239">
    <property type="entry name" value="Cytidyl_kinase_type2"/>
    <property type="match status" value="1"/>
</dbReference>
<keyword evidence="12" id="KW-1185">Reference proteome</keyword>
<accession>A0A1G9TJ39</accession>
<dbReference type="STRING" id="660521.SAMN04487949_1777"/>
<feature type="binding site" evidence="10">
    <location>
        <begin position="7"/>
        <end position="15"/>
    </location>
    <ligand>
        <name>ATP</name>
        <dbReference type="ChEBI" id="CHEBI:30616"/>
    </ligand>
</feature>
<dbReference type="InterPro" id="IPR027417">
    <property type="entry name" value="P-loop_NTPase"/>
</dbReference>
<comment type="similarity">
    <text evidence="2 10">Belongs to the cytidylate kinase family. Type 2 subfamily.</text>
</comment>
<keyword evidence="4 10" id="KW-0808">Transferase</keyword>
<dbReference type="EMBL" id="FNHL01000002">
    <property type="protein sequence ID" value="SDM47165.1"/>
    <property type="molecule type" value="Genomic_DNA"/>
</dbReference>
<comment type="catalytic activity">
    <reaction evidence="8 10">
        <text>dCMP + ATP = dCDP + ADP</text>
        <dbReference type="Rhea" id="RHEA:25094"/>
        <dbReference type="ChEBI" id="CHEBI:30616"/>
        <dbReference type="ChEBI" id="CHEBI:57566"/>
        <dbReference type="ChEBI" id="CHEBI:58593"/>
        <dbReference type="ChEBI" id="CHEBI:456216"/>
        <dbReference type="EC" id="2.7.4.25"/>
    </reaction>
</comment>
<keyword evidence="3 10" id="KW-0963">Cytoplasm</keyword>
<dbReference type="InterPro" id="IPR011892">
    <property type="entry name" value="Cyt_kin_arch"/>
</dbReference>
<evidence type="ECO:0000313" key="12">
    <source>
        <dbReference type="Proteomes" id="UP000199451"/>
    </source>
</evidence>
<dbReference type="Gene3D" id="3.40.50.300">
    <property type="entry name" value="P-loop containing nucleotide triphosphate hydrolases"/>
    <property type="match status" value="1"/>
</dbReference>
<keyword evidence="5 10" id="KW-0547">Nucleotide-binding</keyword>
<dbReference type="GO" id="GO:0036430">
    <property type="term" value="F:CMP kinase activity"/>
    <property type="evidence" value="ECO:0007669"/>
    <property type="project" value="RHEA"/>
</dbReference>
<dbReference type="NCBIfam" id="TIGR02173">
    <property type="entry name" value="cyt_kin_arch"/>
    <property type="match status" value="1"/>
</dbReference>
<evidence type="ECO:0000256" key="8">
    <source>
        <dbReference type="ARBA" id="ARBA00047615"/>
    </source>
</evidence>
<dbReference type="OrthoDB" id="31096at2157"/>
<evidence type="ECO:0000256" key="5">
    <source>
        <dbReference type="ARBA" id="ARBA00022741"/>
    </source>
</evidence>
<dbReference type="GO" id="GO:0005737">
    <property type="term" value="C:cytoplasm"/>
    <property type="evidence" value="ECO:0007669"/>
    <property type="project" value="UniProtKB-SubCell"/>
</dbReference>
<evidence type="ECO:0000256" key="6">
    <source>
        <dbReference type="ARBA" id="ARBA00022777"/>
    </source>
</evidence>
<evidence type="ECO:0000256" key="3">
    <source>
        <dbReference type="ARBA" id="ARBA00022490"/>
    </source>
</evidence>
<comment type="subcellular location">
    <subcellularLocation>
        <location evidence="1 10">Cytoplasm</location>
    </subcellularLocation>
</comment>
<dbReference type="GO" id="GO:0006220">
    <property type="term" value="P:pyrimidine nucleotide metabolic process"/>
    <property type="evidence" value="ECO:0007669"/>
    <property type="project" value="UniProtKB-UniRule"/>
</dbReference>
<dbReference type="GO" id="GO:0005524">
    <property type="term" value="F:ATP binding"/>
    <property type="evidence" value="ECO:0007669"/>
    <property type="project" value="UniProtKB-UniRule"/>
</dbReference>
<name>A0A1G9TJ39_9EURY</name>
<sequence length="192" mass="21648">MLLTVSGPPGSGKSTTAAALAEAFGLEHISGGDIFRELAAERDMTPVEFNELAEEDDQIDRDLDRRLYEIAQERDDVLLESRLAGWLAADQADIRIWLDAPLNIRAERIADREDKPVDVAREETDRREASEAKRYREYYNIDIDDRSIYDIVYNTARWSPEGVLGMLTTAVDSYDPDSDEGKAPVDGVVYDF</sequence>
<dbReference type="EC" id="2.7.4.25" evidence="10"/>
<dbReference type="Proteomes" id="UP000199451">
    <property type="component" value="Unassembled WGS sequence"/>
</dbReference>
<evidence type="ECO:0000256" key="10">
    <source>
        <dbReference type="HAMAP-Rule" id="MF_00239"/>
    </source>
</evidence>
<evidence type="ECO:0000313" key="11">
    <source>
        <dbReference type="EMBL" id="SDM47165.1"/>
    </source>
</evidence>
<gene>
    <name evidence="10" type="primary">cmk</name>
    <name evidence="11" type="ORF">SAMN04487949_1777</name>
</gene>
<proteinExistence type="inferred from homology"/>
<dbReference type="AlphaFoldDB" id="A0A1G9TJ39"/>
<protein>
    <recommendedName>
        <fullName evidence="10">Cytidylate kinase</fullName>
        <shortName evidence="10">CK</shortName>
        <ecNumber evidence="10">2.7.4.25</ecNumber>
    </recommendedName>
    <alternativeName>
        <fullName evidence="10">Cytidine monophosphate kinase</fullName>
        <shortName evidence="10">CMP kinase</shortName>
    </alternativeName>
</protein>
<evidence type="ECO:0000256" key="4">
    <source>
        <dbReference type="ARBA" id="ARBA00022679"/>
    </source>
</evidence>
<evidence type="ECO:0000256" key="1">
    <source>
        <dbReference type="ARBA" id="ARBA00004496"/>
    </source>
</evidence>
<keyword evidence="6 10" id="KW-0418">Kinase</keyword>
<dbReference type="SUPFAM" id="SSF52540">
    <property type="entry name" value="P-loop containing nucleoside triphosphate hydrolases"/>
    <property type="match status" value="1"/>
</dbReference>
<comment type="catalytic activity">
    <reaction evidence="9 10">
        <text>CMP + ATP = CDP + ADP</text>
        <dbReference type="Rhea" id="RHEA:11600"/>
        <dbReference type="ChEBI" id="CHEBI:30616"/>
        <dbReference type="ChEBI" id="CHEBI:58069"/>
        <dbReference type="ChEBI" id="CHEBI:60377"/>
        <dbReference type="ChEBI" id="CHEBI:456216"/>
        <dbReference type="EC" id="2.7.4.25"/>
    </reaction>
</comment>
<dbReference type="InterPro" id="IPR011994">
    <property type="entry name" value="Cytidylate_kinase_dom"/>
</dbReference>
<dbReference type="RefSeq" id="WP_089696703.1">
    <property type="nucleotide sequence ID" value="NZ_FNHL01000002.1"/>
</dbReference>
<dbReference type="GO" id="GO:0036431">
    <property type="term" value="F:dCMP kinase activity"/>
    <property type="evidence" value="ECO:0007669"/>
    <property type="project" value="InterPro"/>
</dbReference>
<evidence type="ECO:0000256" key="9">
    <source>
        <dbReference type="ARBA" id="ARBA00048478"/>
    </source>
</evidence>
<evidence type="ECO:0000256" key="2">
    <source>
        <dbReference type="ARBA" id="ARBA00011005"/>
    </source>
</evidence>
<organism evidence="11 12">
    <name type="scientific">Halogranum gelatinilyticum</name>
    <dbReference type="NCBI Taxonomy" id="660521"/>
    <lineage>
        <taxon>Archaea</taxon>
        <taxon>Methanobacteriati</taxon>
        <taxon>Methanobacteriota</taxon>
        <taxon>Stenosarchaea group</taxon>
        <taxon>Halobacteria</taxon>
        <taxon>Halobacteriales</taxon>
        <taxon>Haloferacaceae</taxon>
    </lineage>
</organism>
<dbReference type="CDD" id="cd02020">
    <property type="entry name" value="CMPK"/>
    <property type="match status" value="1"/>
</dbReference>
<dbReference type="Pfam" id="PF13238">
    <property type="entry name" value="AAA_18"/>
    <property type="match status" value="1"/>
</dbReference>
<evidence type="ECO:0000256" key="7">
    <source>
        <dbReference type="ARBA" id="ARBA00022840"/>
    </source>
</evidence>
<reference evidence="12" key="1">
    <citation type="submission" date="2016-10" db="EMBL/GenBank/DDBJ databases">
        <authorList>
            <person name="Varghese N."/>
            <person name="Submissions S."/>
        </authorList>
    </citation>
    <scope>NUCLEOTIDE SEQUENCE [LARGE SCALE GENOMIC DNA]</scope>
    <source>
        <strain evidence="12">CGMCC 1.10119</strain>
    </source>
</reference>